<sequence>MPAVPQMSKNRTILQNVLIAATSMVIAGTTLDAEEADPNALKASDTFDKAMLDIYYRGREALTDETRPIMVIARDVTVVTEHGQKVYPRVGPAYDQFKSVAHVLLGIIGSVTPWPEGDAGKIRWMSDFSKIQTEIETFLTAIDGIGLSPEELADQVAMLEKANAFVTEALSKETLTPQMVADAINDIRPYWSKNMTRAAQVELNALHNAVTAARAGIDAADWDQTYIITHGPNFVGNTGVVLQYLQRVMPEKFDSRQVLFAENISGLDHLVKYVGHMRMQWQVGAWAFGDPMRMDVDLLGYEVGSLLDGMIMVDPPSHVPQ</sequence>
<dbReference type="AlphaFoldDB" id="A0A0P1E6F6"/>
<keyword evidence="2" id="KW-1185">Reference proteome</keyword>
<accession>A0A0P1E6F6</accession>
<organism evidence="1 2">
    <name type="scientific">Ruegeria atlantica</name>
    <dbReference type="NCBI Taxonomy" id="81569"/>
    <lineage>
        <taxon>Bacteria</taxon>
        <taxon>Pseudomonadati</taxon>
        <taxon>Pseudomonadota</taxon>
        <taxon>Alphaproteobacteria</taxon>
        <taxon>Rhodobacterales</taxon>
        <taxon>Roseobacteraceae</taxon>
        <taxon>Ruegeria</taxon>
    </lineage>
</organism>
<protein>
    <submittedName>
        <fullName evidence="1">Uncharacterized protein</fullName>
    </submittedName>
</protein>
<dbReference type="Proteomes" id="UP000050786">
    <property type="component" value="Unassembled WGS sequence"/>
</dbReference>
<name>A0A0P1E6F6_9RHOB</name>
<evidence type="ECO:0000313" key="2">
    <source>
        <dbReference type="Proteomes" id="UP000050786"/>
    </source>
</evidence>
<gene>
    <name evidence="1" type="ORF">RUM4293_03057</name>
</gene>
<dbReference type="EMBL" id="CYPS01000043">
    <property type="protein sequence ID" value="CUH44160.1"/>
    <property type="molecule type" value="Genomic_DNA"/>
</dbReference>
<evidence type="ECO:0000313" key="1">
    <source>
        <dbReference type="EMBL" id="CUH44160.1"/>
    </source>
</evidence>
<reference evidence="2" key="1">
    <citation type="submission" date="2015-09" db="EMBL/GenBank/DDBJ databases">
        <authorList>
            <person name="Rodrigo-Torres L."/>
            <person name="Arahal D.R."/>
        </authorList>
    </citation>
    <scope>NUCLEOTIDE SEQUENCE [LARGE SCALE GENOMIC DNA]</scope>
    <source>
        <strain evidence="2">CECT 4293</strain>
    </source>
</reference>
<proteinExistence type="predicted"/>